<dbReference type="AlphaFoldDB" id="A0A1X1WQ79"/>
<comment type="caution">
    <text evidence="3">The sequence shown here is derived from an EMBL/GenBank/DDBJ whole genome shotgun (WGS) entry which is preliminary data.</text>
</comment>
<accession>A0A1X1WQ79</accession>
<dbReference type="RefSeq" id="WP_024449453.1">
    <property type="nucleotide sequence ID" value="NZ_JAPQYE010000006.1"/>
</dbReference>
<evidence type="ECO:0000313" key="2">
    <source>
        <dbReference type="EMBL" id="MCZ0729477.1"/>
    </source>
</evidence>
<keyword evidence="5" id="KW-1185">Reference proteome</keyword>
<keyword evidence="1" id="KW-0472">Membrane</keyword>
<feature type="transmembrane region" description="Helical" evidence="1">
    <location>
        <begin position="73"/>
        <end position="94"/>
    </location>
</feature>
<protein>
    <submittedName>
        <fullName evidence="3">Uncharacterized protein</fullName>
    </submittedName>
</protein>
<feature type="transmembrane region" description="Helical" evidence="1">
    <location>
        <begin position="100"/>
        <end position="118"/>
    </location>
</feature>
<name>A0A1X1WQ79_MYCIR</name>
<gene>
    <name evidence="3" type="ORF">AWC12_12965</name>
    <name evidence="2" type="ORF">OY187_15580</name>
</gene>
<evidence type="ECO:0000256" key="1">
    <source>
        <dbReference type="SAM" id="Phobius"/>
    </source>
</evidence>
<dbReference type="Proteomes" id="UP000193622">
    <property type="component" value="Unassembled WGS sequence"/>
</dbReference>
<keyword evidence="1" id="KW-1133">Transmembrane helix</keyword>
<evidence type="ECO:0000313" key="3">
    <source>
        <dbReference type="EMBL" id="ORV88781.1"/>
    </source>
</evidence>
<proteinExistence type="predicted"/>
<evidence type="ECO:0000313" key="4">
    <source>
        <dbReference type="Proteomes" id="UP000193622"/>
    </source>
</evidence>
<sequence>MYLPTVRAAAATWLAGTAVALVVQGVFPEKFAATTAWGYNPGWQREIAIWNLGTLVAGTAIVAGAGDPVRAQLRGLAVLSALFGANHAAAAARSGKPGNIAWAVINGGGVVSALGALAQRKPDCRTAR</sequence>
<reference evidence="3 4" key="1">
    <citation type="submission" date="2016-01" db="EMBL/GenBank/DDBJ databases">
        <title>The new phylogeny of the genus Mycobacterium.</title>
        <authorList>
            <person name="Tarcisio F."/>
            <person name="Conor M."/>
            <person name="Antonella G."/>
            <person name="Elisabetta G."/>
            <person name="Giulia F.S."/>
            <person name="Sara T."/>
            <person name="Anna F."/>
            <person name="Clotilde B."/>
            <person name="Roberto B."/>
            <person name="Veronica D.S."/>
            <person name="Fabio R."/>
            <person name="Monica P."/>
            <person name="Olivier J."/>
            <person name="Enrico T."/>
            <person name="Nicola S."/>
        </authorList>
    </citation>
    <scope>NUCLEOTIDE SEQUENCE [LARGE SCALE GENOMIC DNA]</scope>
    <source>
        <strain evidence="3 4">DSM 45541</strain>
    </source>
</reference>
<feature type="transmembrane region" description="Helical" evidence="1">
    <location>
        <begin position="47"/>
        <end position="66"/>
    </location>
</feature>
<organism evidence="3 4">
    <name type="scientific">Mycolicibacterium iranicum</name>
    <name type="common">Mycobacterium iranicum</name>
    <dbReference type="NCBI Taxonomy" id="912594"/>
    <lineage>
        <taxon>Bacteria</taxon>
        <taxon>Bacillati</taxon>
        <taxon>Actinomycetota</taxon>
        <taxon>Actinomycetes</taxon>
        <taxon>Mycobacteriales</taxon>
        <taxon>Mycobacteriaceae</taxon>
        <taxon>Mycolicibacterium</taxon>
    </lineage>
</organism>
<dbReference type="EMBL" id="JAPQYE010000006">
    <property type="protein sequence ID" value="MCZ0729477.1"/>
    <property type="molecule type" value="Genomic_DNA"/>
</dbReference>
<dbReference type="EMBL" id="LQPC01000028">
    <property type="protein sequence ID" value="ORV88781.1"/>
    <property type="molecule type" value="Genomic_DNA"/>
</dbReference>
<evidence type="ECO:0000313" key="5">
    <source>
        <dbReference type="Proteomes" id="UP001084650"/>
    </source>
</evidence>
<reference evidence="2" key="2">
    <citation type="submission" date="2022-12" db="EMBL/GenBank/DDBJ databases">
        <title>Whole genome sequence of Mycolicibacterium iranicum strain SBH312.</title>
        <authorList>
            <person name="Jani J."/>
            <person name="Arifin Mustapha Z."/>
            <person name="Ahmed K."/>
            <person name="Kai Ling C."/>
        </authorList>
    </citation>
    <scope>NUCLEOTIDE SEQUENCE</scope>
    <source>
        <strain evidence="2">SBH312</strain>
    </source>
</reference>
<dbReference type="Proteomes" id="UP001084650">
    <property type="component" value="Unassembled WGS sequence"/>
</dbReference>
<keyword evidence="1" id="KW-0812">Transmembrane</keyword>